<evidence type="ECO:0000313" key="3">
    <source>
        <dbReference type="Proteomes" id="UP000004416"/>
    </source>
</evidence>
<keyword evidence="1" id="KW-1133">Transmembrane helix</keyword>
<feature type="transmembrane region" description="Helical" evidence="1">
    <location>
        <begin position="44"/>
        <end position="61"/>
    </location>
</feature>
<dbReference type="HOGENOM" id="CLU_2584002_0_0_9"/>
<proteinExistence type="predicted"/>
<keyword evidence="1" id="KW-0812">Transmembrane</keyword>
<comment type="caution">
    <text evidence="2">The sequence shown here is derived from an EMBL/GenBank/DDBJ whole genome shotgun (WGS) entry which is preliminary data.</text>
</comment>
<organism evidence="2 3">
    <name type="scientific">Desulfitobacterium hafniense DP7</name>
    <dbReference type="NCBI Taxonomy" id="537010"/>
    <lineage>
        <taxon>Bacteria</taxon>
        <taxon>Bacillati</taxon>
        <taxon>Bacillota</taxon>
        <taxon>Clostridia</taxon>
        <taxon>Eubacteriales</taxon>
        <taxon>Desulfitobacteriaceae</taxon>
        <taxon>Desulfitobacterium</taxon>
    </lineage>
</organism>
<reference evidence="2 3" key="1">
    <citation type="submission" date="2011-08" db="EMBL/GenBank/DDBJ databases">
        <authorList>
            <person name="Weinstock G."/>
            <person name="Sodergren E."/>
            <person name="Clifton S."/>
            <person name="Fulton L."/>
            <person name="Fulton B."/>
            <person name="Courtney L."/>
            <person name="Fronick C."/>
            <person name="Harrison M."/>
            <person name="Strong C."/>
            <person name="Farmer C."/>
            <person name="Delahaunty K."/>
            <person name="Markovic C."/>
            <person name="Hall O."/>
            <person name="Minx P."/>
            <person name="Tomlinson C."/>
            <person name="Mitreva M."/>
            <person name="Hou S."/>
            <person name="Chen J."/>
            <person name="Wollam A."/>
            <person name="Pepin K.H."/>
            <person name="Johnson M."/>
            <person name="Bhonagiri V."/>
            <person name="Zhang X."/>
            <person name="Suruliraj S."/>
            <person name="Warren W."/>
            <person name="Chinwalla A."/>
            <person name="Mardis E.R."/>
            <person name="Wilson R.K."/>
        </authorList>
    </citation>
    <scope>NUCLEOTIDE SEQUENCE [LARGE SCALE GENOMIC DNA]</scope>
    <source>
        <strain evidence="2 3">DP7</strain>
    </source>
</reference>
<keyword evidence="1" id="KW-0472">Membrane</keyword>
<accession>G9XHA3</accession>
<name>G9XHA3_DESHA</name>
<protein>
    <submittedName>
        <fullName evidence="2">Uncharacterized protein</fullName>
    </submittedName>
</protein>
<evidence type="ECO:0000256" key="1">
    <source>
        <dbReference type="SAM" id="Phobius"/>
    </source>
</evidence>
<dbReference type="Proteomes" id="UP000004416">
    <property type="component" value="Unassembled WGS sequence"/>
</dbReference>
<evidence type="ECO:0000313" key="2">
    <source>
        <dbReference type="EMBL" id="EHL08905.1"/>
    </source>
</evidence>
<gene>
    <name evidence="2" type="ORF">HMPREF0322_00326</name>
</gene>
<feature type="transmembrane region" description="Helical" evidence="1">
    <location>
        <begin position="7"/>
        <end position="24"/>
    </location>
</feature>
<dbReference type="AlphaFoldDB" id="G9XHA3"/>
<dbReference type="EMBL" id="AFZX01000010">
    <property type="protein sequence ID" value="EHL08905.1"/>
    <property type="molecule type" value="Genomic_DNA"/>
</dbReference>
<sequence length="80" mass="9525">MVYQGNFCITLMSPFVISLPVLQFHPLQLSEPENLSYYSQSAVLKYLYIIYKNIILLYNICQEKNKKIMLKMQFKFAESY</sequence>